<protein>
    <submittedName>
        <fullName evidence="3">Uncharacterized protein</fullName>
    </submittedName>
</protein>
<proteinExistence type="predicted"/>
<keyword evidence="2" id="KW-1185">Reference proteome</keyword>
<evidence type="ECO:0000256" key="1">
    <source>
        <dbReference type="SAM" id="MobiDB-lite"/>
    </source>
</evidence>
<feature type="compositionally biased region" description="Basic and acidic residues" evidence="1">
    <location>
        <begin position="11"/>
        <end position="27"/>
    </location>
</feature>
<dbReference type="Proteomes" id="UP000887572">
    <property type="component" value="Unplaced"/>
</dbReference>
<accession>A0A914GT76</accession>
<organism evidence="2 3">
    <name type="scientific">Globodera rostochiensis</name>
    <name type="common">Golden nematode worm</name>
    <name type="synonym">Heterodera rostochiensis</name>
    <dbReference type="NCBI Taxonomy" id="31243"/>
    <lineage>
        <taxon>Eukaryota</taxon>
        <taxon>Metazoa</taxon>
        <taxon>Ecdysozoa</taxon>
        <taxon>Nematoda</taxon>
        <taxon>Chromadorea</taxon>
        <taxon>Rhabditida</taxon>
        <taxon>Tylenchina</taxon>
        <taxon>Tylenchomorpha</taxon>
        <taxon>Tylenchoidea</taxon>
        <taxon>Heteroderidae</taxon>
        <taxon>Heteroderinae</taxon>
        <taxon>Globodera</taxon>
    </lineage>
</organism>
<evidence type="ECO:0000313" key="3">
    <source>
        <dbReference type="WBParaSite" id="Gr19_v10_g10525.t1"/>
    </source>
</evidence>
<sequence>MVAQPSPAKRSMCDRSPVEDGAVRMRENSAGWSGGKRSTICKEEGKWDAPVAQLEELPTENGTGIPNGNPVFFPFP</sequence>
<feature type="region of interest" description="Disordered" evidence="1">
    <location>
        <begin position="1"/>
        <end position="37"/>
    </location>
</feature>
<reference evidence="3" key="1">
    <citation type="submission" date="2022-11" db="UniProtKB">
        <authorList>
            <consortium name="WormBaseParasite"/>
        </authorList>
    </citation>
    <scope>IDENTIFICATION</scope>
</reference>
<evidence type="ECO:0000313" key="2">
    <source>
        <dbReference type="Proteomes" id="UP000887572"/>
    </source>
</evidence>
<dbReference type="AlphaFoldDB" id="A0A914GT76"/>
<name>A0A914GT76_GLORO</name>
<dbReference type="WBParaSite" id="Gr19_v10_g10525.t1">
    <property type="protein sequence ID" value="Gr19_v10_g10525.t1"/>
    <property type="gene ID" value="Gr19_v10_g10525"/>
</dbReference>